<evidence type="ECO:0000256" key="1">
    <source>
        <dbReference type="ARBA" id="ARBA00008683"/>
    </source>
</evidence>
<reference evidence="7 8" key="1">
    <citation type="journal article" date="2012" name="Genome Res.">
        <title>Genomic basis of endosymbiont-conferred protection against an insect parasitoid.</title>
        <authorList>
            <person name="Hansen A.K."/>
            <person name="Vorburger C."/>
            <person name="Moran N.A."/>
        </authorList>
    </citation>
    <scope>NUCLEOTIDE SEQUENCE [LARGE SCALE GENOMIC DNA]</scope>
    <source>
        <strain evidence="8">R5.15</strain>
    </source>
</reference>
<accession>G2GWC2</accession>
<keyword evidence="2" id="KW-0645">Protease</keyword>
<dbReference type="PANTHER" id="PTHR33209:SF1">
    <property type="entry name" value="PEPTIDASE S49 DOMAIN-CONTAINING PROTEIN"/>
    <property type="match status" value="1"/>
</dbReference>
<dbReference type="CDD" id="cd07018">
    <property type="entry name" value="S49_SppA_67K_type"/>
    <property type="match status" value="1"/>
</dbReference>
<name>G2GWC2_9ENTR</name>
<evidence type="ECO:0000313" key="8">
    <source>
        <dbReference type="Proteomes" id="UP000004116"/>
    </source>
</evidence>
<dbReference type="GO" id="GO:0006465">
    <property type="term" value="P:signal peptide processing"/>
    <property type="evidence" value="ECO:0007669"/>
    <property type="project" value="InterPro"/>
</dbReference>
<dbReference type="NCBIfam" id="TIGR00705">
    <property type="entry name" value="SppA_67K"/>
    <property type="match status" value="1"/>
</dbReference>
<dbReference type="Pfam" id="PF01343">
    <property type="entry name" value="Peptidase_S49"/>
    <property type="match status" value="1"/>
</dbReference>
<evidence type="ECO:0000256" key="5">
    <source>
        <dbReference type="SAM" id="Phobius"/>
    </source>
</evidence>
<evidence type="ECO:0000313" key="7">
    <source>
        <dbReference type="EMBL" id="EGY29955.1"/>
    </source>
</evidence>
<feature type="transmembrane region" description="Helical" evidence="5">
    <location>
        <begin position="21"/>
        <end position="43"/>
    </location>
</feature>
<feature type="domain" description="Peptidase S49" evidence="6">
    <location>
        <begin position="138"/>
        <end position="293"/>
    </location>
</feature>
<dbReference type="InterPro" id="IPR004634">
    <property type="entry name" value="Pept_S49_pIV"/>
</dbReference>
<dbReference type="PANTHER" id="PTHR33209">
    <property type="entry name" value="PROTEASE 4"/>
    <property type="match status" value="1"/>
</dbReference>
<keyword evidence="4" id="KW-0720">Serine protease</keyword>
<sequence length="415" mass="46263">MRIFLRFITGFFRQTWRLLNFVREFVCNLFFILLIFIAISLYFQFQSKSEPVKGALLVDLNGIIVDKPVVNNKLRVWGRELLGSSSTRLQENSLFEIVETLRQAKSDNNITGIVLSLNNLAGADQPSLQYIGKALSEFRNSGKPIYAIGESYSQAQYYLASFANKIYLAPQGSVQLHGFSTNTLYYKSLLDKLKVSTHIFRVGTYKSAVEPMLRDNMSDAAREASSRWVESLWQNYLTTVAANRYLSPQQLFPSAPEMITALQTKEGNLAKYALDNKLVDQIASNPEVETELSKTFGWDEESNNFNFISIYDYQSQEQPQQDNEIAVILINGAIVDGAKTPGNIGGDAAAAQIRQARLDPKIKAVILRVNSPGGSASASEVIRAELVALRRANKPLVVSMGGDGGIRRILGFYAR</sequence>
<keyword evidence="8" id="KW-1185">Reference proteome</keyword>
<gene>
    <name evidence="7" type="ORF">Rin_00000510</name>
</gene>
<dbReference type="Proteomes" id="UP000004116">
    <property type="component" value="Unassembled WGS sequence"/>
</dbReference>
<evidence type="ECO:0000256" key="3">
    <source>
        <dbReference type="ARBA" id="ARBA00022801"/>
    </source>
</evidence>
<dbReference type="Gene3D" id="3.90.226.10">
    <property type="entry name" value="2-enoyl-CoA Hydratase, Chain A, domain 1"/>
    <property type="match status" value="3"/>
</dbReference>
<comment type="similarity">
    <text evidence="1">Belongs to the peptidase S49 family.</text>
</comment>
<dbReference type="SUPFAM" id="SSF52096">
    <property type="entry name" value="ClpP/crotonase"/>
    <property type="match status" value="2"/>
</dbReference>
<dbReference type="GO" id="GO:0008236">
    <property type="term" value="F:serine-type peptidase activity"/>
    <property type="evidence" value="ECO:0007669"/>
    <property type="project" value="UniProtKB-KW"/>
</dbReference>
<dbReference type="EMBL" id="AGCA01000016">
    <property type="protein sequence ID" value="EGY29955.1"/>
    <property type="molecule type" value="Genomic_DNA"/>
</dbReference>
<proteinExistence type="inferred from homology"/>
<keyword evidence="5" id="KW-0472">Membrane</keyword>
<evidence type="ECO:0000259" key="6">
    <source>
        <dbReference type="Pfam" id="PF01343"/>
    </source>
</evidence>
<dbReference type="InterPro" id="IPR029045">
    <property type="entry name" value="ClpP/crotonase-like_dom_sf"/>
</dbReference>
<evidence type="ECO:0000256" key="2">
    <source>
        <dbReference type="ARBA" id="ARBA00022670"/>
    </source>
</evidence>
<organism evidence="7 8">
    <name type="scientific">Candidatus Regiella insecticola 5.15</name>
    <dbReference type="NCBI Taxonomy" id="1005043"/>
    <lineage>
        <taxon>Bacteria</taxon>
        <taxon>Pseudomonadati</taxon>
        <taxon>Pseudomonadota</taxon>
        <taxon>Gammaproteobacteria</taxon>
        <taxon>Enterobacterales</taxon>
        <taxon>Enterobacteriaceae</taxon>
        <taxon>aphid secondary symbionts</taxon>
        <taxon>Candidatus Regiella</taxon>
    </lineage>
</organism>
<keyword evidence="5" id="KW-0812">Transmembrane</keyword>
<dbReference type="InterPro" id="IPR047217">
    <property type="entry name" value="S49_SppA_67K_type_N"/>
</dbReference>
<dbReference type="PATRIC" id="fig|1005043.3.peg.47"/>
<keyword evidence="3" id="KW-0378">Hydrolase</keyword>
<keyword evidence="5" id="KW-1133">Transmembrane helix</keyword>
<dbReference type="InterPro" id="IPR002142">
    <property type="entry name" value="Peptidase_S49"/>
</dbReference>
<dbReference type="GO" id="GO:0016020">
    <property type="term" value="C:membrane"/>
    <property type="evidence" value="ECO:0007669"/>
    <property type="project" value="InterPro"/>
</dbReference>
<dbReference type="AlphaFoldDB" id="G2GWC2"/>
<comment type="caution">
    <text evidence="7">The sequence shown here is derived from an EMBL/GenBank/DDBJ whole genome shotgun (WGS) entry which is preliminary data.</text>
</comment>
<evidence type="ECO:0000256" key="4">
    <source>
        <dbReference type="ARBA" id="ARBA00022825"/>
    </source>
</evidence>
<protein>
    <submittedName>
        <fullName evidence="7">Signal peptide peptidase SppA</fullName>
    </submittedName>
</protein>